<dbReference type="GO" id="GO:0005524">
    <property type="term" value="F:ATP binding"/>
    <property type="evidence" value="ECO:0007669"/>
    <property type="project" value="InterPro"/>
</dbReference>
<dbReference type="GO" id="GO:0015421">
    <property type="term" value="F:ABC-type oligopeptide transporter activity"/>
    <property type="evidence" value="ECO:0007669"/>
    <property type="project" value="TreeGrafter"/>
</dbReference>
<dbReference type="InterPro" id="IPR027417">
    <property type="entry name" value="P-loop_NTPase"/>
</dbReference>
<dbReference type="GO" id="GO:0090374">
    <property type="term" value="P:oligopeptide export from mitochondrion"/>
    <property type="evidence" value="ECO:0007669"/>
    <property type="project" value="TreeGrafter"/>
</dbReference>
<evidence type="ECO:0000313" key="4">
    <source>
        <dbReference type="EMBL" id="KAJ0968075.1"/>
    </source>
</evidence>
<dbReference type="InterPro" id="IPR039421">
    <property type="entry name" value="Type_1_exporter"/>
</dbReference>
<gene>
    <name evidence="4" type="ORF">J5N97_024992</name>
</gene>
<dbReference type="OrthoDB" id="781228at2759"/>
<dbReference type="PANTHER" id="PTHR43394">
    <property type="entry name" value="ATP-DEPENDENT PERMEASE MDL1, MITOCHONDRIAL"/>
    <property type="match status" value="1"/>
</dbReference>
<comment type="caution">
    <text evidence="4">The sequence shown here is derived from an EMBL/GenBank/DDBJ whole genome shotgun (WGS) entry which is preliminary data.</text>
</comment>
<organism evidence="4 5">
    <name type="scientific">Dioscorea zingiberensis</name>
    <dbReference type="NCBI Taxonomy" id="325984"/>
    <lineage>
        <taxon>Eukaryota</taxon>
        <taxon>Viridiplantae</taxon>
        <taxon>Streptophyta</taxon>
        <taxon>Embryophyta</taxon>
        <taxon>Tracheophyta</taxon>
        <taxon>Spermatophyta</taxon>
        <taxon>Magnoliopsida</taxon>
        <taxon>Liliopsida</taxon>
        <taxon>Dioscoreales</taxon>
        <taxon>Dioscoreaceae</taxon>
        <taxon>Dioscorea</taxon>
    </lineage>
</organism>
<reference evidence="4" key="1">
    <citation type="submission" date="2021-03" db="EMBL/GenBank/DDBJ databases">
        <authorList>
            <person name="Li Z."/>
            <person name="Yang C."/>
        </authorList>
    </citation>
    <scope>NUCLEOTIDE SEQUENCE</scope>
    <source>
        <strain evidence="4">Dzin_1.0</strain>
        <tissue evidence="4">Leaf</tissue>
    </source>
</reference>
<dbReference type="EMBL" id="JAGGNH010000007">
    <property type="protein sequence ID" value="KAJ0968075.1"/>
    <property type="molecule type" value="Genomic_DNA"/>
</dbReference>
<dbReference type="PANTHER" id="PTHR43394:SF11">
    <property type="entry name" value="ATP-BINDING CASSETTE TRANSPORTER"/>
    <property type="match status" value="1"/>
</dbReference>
<dbReference type="Pfam" id="PF00005">
    <property type="entry name" value="ABC_tran"/>
    <property type="match status" value="1"/>
</dbReference>
<dbReference type="Proteomes" id="UP001085076">
    <property type="component" value="Miscellaneous, Linkage group lg07"/>
</dbReference>
<evidence type="ECO:0000256" key="1">
    <source>
        <dbReference type="ARBA" id="ARBA00022448"/>
    </source>
</evidence>
<reference evidence="4" key="2">
    <citation type="journal article" date="2022" name="Hortic Res">
        <title>The genome of Dioscorea zingiberensis sheds light on the biosynthesis, origin and evolution of the medicinally important diosgenin saponins.</title>
        <authorList>
            <person name="Li Y."/>
            <person name="Tan C."/>
            <person name="Li Z."/>
            <person name="Guo J."/>
            <person name="Li S."/>
            <person name="Chen X."/>
            <person name="Wang C."/>
            <person name="Dai X."/>
            <person name="Yang H."/>
            <person name="Song W."/>
            <person name="Hou L."/>
            <person name="Xu J."/>
            <person name="Tong Z."/>
            <person name="Xu A."/>
            <person name="Yuan X."/>
            <person name="Wang W."/>
            <person name="Yang Q."/>
            <person name="Chen L."/>
            <person name="Sun Z."/>
            <person name="Wang K."/>
            <person name="Pan B."/>
            <person name="Chen J."/>
            <person name="Bao Y."/>
            <person name="Liu F."/>
            <person name="Qi X."/>
            <person name="Gang D.R."/>
            <person name="Wen J."/>
            <person name="Li J."/>
        </authorList>
    </citation>
    <scope>NUCLEOTIDE SEQUENCE</scope>
    <source>
        <strain evidence="4">Dzin_1.0</strain>
    </source>
</reference>
<keyword evidence="1" id="KW-0813">Transport</keyword>
<dbReference type="Gene3D" id="3.40.50.300">
    <property type="entry name" value="P-loop containing nucleotide triphosphate hydrolases"/>
    <property type="match status" value="1"/>
</dbReference>
<proteinExistence type="predicted"/>
<dbReference type="SUPFAM" id="SSF52540">
    <property type="entry name" value="P-loop containing nucleoside triphosphate hydrolases"/>
    <property type="match status" value="1"/>
</dbReference>
<evidence type="ECO:0000259" key="3">
    <source>
        <dbReference type="Pfam" id="PF00005"/>
    </source>
</evidence>
<keyword evidence="5" id="KW-1185">Reference proteome</keyword>
<accession>A0A9D5C807</accession>
<evidence type="ECO:0000313" key="5">
    <source>
        <dbReference type="Proteomes" id="UP001085076"/>
    </source>
</evidence>
<feature type="domain" description="ABC transporter" evidence="3">
    <location>
        <begin position="21"/>
        <end position="111"/>
    </location>
</feature>
<dbReference type="AlphaFoldDB" id="A0A9D5C807"/>
<keyword evidence="2" id="KW-0677">Repeat</keyword>
<dbReference type="GO" id="GO:0016887">
    <property type="term" value="F:ATP hydrolysis activity"/>
    <property type="evidence" value="ECO:0007669"/>
    <property type="project" value="InterPro"/>
</dbReference>
<name>A0A9D5C807_9LILI</name>
<evidence type="ECO:0000256" key="2">
    <source>
        <dbReference type="ARBA" id="ARBA00022737"/>
    </source>
</evidence>
<protein>
    <recommendedName>
        <fullName evidence="3">ABC transporter domain-containing protein</fullName>
    </recommendedName>
</protein>
<dbReference type="InterPro" id="IPR003439">
    <property type="entry name" value="ABC_transporter-like_ATP-bd"/>
</dbReference>
<sequence>MVELKGLEFYYPSRPNDMIFKDLDLRVNAGKTMALVGMSGSGKSTVLALILRFYDPTAGKVMIDGKDISKFQLKSLRKHISLVQQEPALFATTIYGNILYGKDDASEAEVLQDGKIIEQGNHVTLIERKNGAYYKLISLQQQ</sequence>
<dbReference type="GO" id="GO:0005743">
    <property type="term" value="C:mitochondrial inner membrane"/>
    <property type="evidence" value="ECO:0007669"/>
    <property type="project" value="TreeGrafter"/>
</dbReference>